<comment type="function">
    <text evidence="2">Catalyzes the oxidation of either pyridoxine 5'-phosphate (PNP) or pyridoxamine 5'-phosphate (PMP) into pyridoxal 5'-phosphate (PLP).</text>
</comment>
<evidence type="ECO:0000256" key="1">
    <source>
        <dbReference type="ARBA" id="ARBA00001917"/>
    </source>
</evidence>
<evidence type="ECO:0000259" key="16">
    <source>
        <dbReference type="Pfam" id="PF01243"/>
    </source>
</evidence>
<comment type="caution">
    <text evidence="18">The sequence shown here is derived from an EMBL/GenBank/DDBJ whole genome shotgun (WGS) entry which is preliminary data.</text>
</comment>
<evidence type="ECO:0000259" key="17">
    <source>
        <dbReference type="Pfam" id="PF10590"/>
    </source>
</evidence>
<organism evidence="18 19">
    <name type="scientific">Dictyostelium firmibasis</name>
    <dbReference type="NCBI Taxonomy" id="79012"/>
    <lineage>
        <taxon>Eukaryota</taxon>
        <taxon>Amoebozoa</taxon>
        <taxon>Evosea</taxon>
        <taxon>Eumycetozoa</taxon>
        <taxon>Dictyostelia</taxon>
        <taxon>Dictyosteliales</taxon>
        <taxon>Dictyosteliaceae</taxon>
        <taxon>Dictyostelium</taxon>
    </lineage>
</organism>
<feature type="domain" description="Pyridoxamine 5'-phosphate oxidase N-terminal" evidence="16">
    <location>
        <begin position="56"/>
        <end position="159"/>
    </location>
</feature>
<dbReference type="Pfam" id="PF01243">
    <property type="entry name" value="PNPOx_N"/>
    <property type="match status" value="1"/>
</dbReference>
<comment type="pathway">
    <text evidence="3">Cofactor metabolism; pyridoxal 5'-phosphate salvage; pyridoxal 5'-phosphate from pyridoxamine 5'-phosphate: step 1/1.</text>
</comment>
<comment type="catalytic activity">
    <reaction evidence="12">
        <text>pyridoxamine 5'-phosphate + O2 + H2O = pyridoxal 5'-phosphate + H2O2 + NH4(+)</text>
        <dbReference type="Rhea" id="RHEA:15817"/>
        <dbReference type="ChEBI" id="CHEBI:15377"/>
        <dbReference type="ChEBI" id="CHEBI:15379"/>
        <dbReference type="ChEBI" id="CHEBI:16240"/>
        <dbReference type="ChEBI" id="CHEBI:28938"/>
        <dbReference type="ChEBI" id="CHEBI:58451"/>
        <dbReference type="ChEBI" id="CHEBI:597326"/>
        <dbReference type="EC" id="1.4.3.5"/>
    </reaction>
    <physiologicalReaction direction="left-to-right" evidence="12">
        <dbReference type="Rhea" id="RHEA:15818"/>
    </physiologicalReaction>
</comment>
<dbReference type="PROSITE" id="PS01064">
    <property type="entry name" value="PYRIDOX_OXIDASE"/>
    <property type="match status" value="1"/>
</dbReference>
<dbReference type="Gene3D" id="2.30.110.10">
    <property type="entry name" value="Electron Transport, Fmn-binding Protein, Chain A"/>
    <property type="match status" value="1"/>
</dbReference>
<evidence type="ECO:0000256" key="3">
    <source>
        <dbReference type="ARBA" id="ARBA00004738"/>
    </source>
</evidence>
<gene>
    <name evidence="18" type="ORF">RB653_004820</name>
</gene>
<evidence type="ECO:0000256" key="14">
    <source>
        <dbReference type="ARBA" id="ARBA00073441"/>
    </source>
</evidence>
<keyword evidence="9" id="KW-0288">FMN</keyword>
<dbReference type="InterPro" id="IPR019740">
    <property type="entry name" value="Pyridox_Oxase_CS"/>
</dbReference>
<evidence type="ECO:0000256" key="13">
    <source>
        <dbReference type="ARBA" id="ARBA00052947"/>
    </source>
</evidence>
<comment type="similarity">
    <text evidence="5">Belongs to the pyridoxamine 5'-phosphate oxidase family.</text>
</comment>
<evidence type="ECO:0000313" key="19">
    <source>
        <dbReference type="Proteomes" id="UP001344447"/>
    </source>
</evidence>
<dbReference type="GO" id="GO:0008615">
    <property type="term" value="P:pyridoxine biosynthetic process"/>
    <property type="evidence" value="ECO:0007669"/>
    <property type="project" value="UniProtKB-KW"/>
</dbReference>
<dbReference type="PANTHER" id="PTHR10851">
    <property type="entry name" value="PYRIDOXINE-5-PHOSPHATE OXIDASE"/>
    <property type="match status" value="1"/>
</dbReference>
<evidence type="ECO:0000256" key="5">
    <source>
        <dbReference type="ARBA" id="ARBA00007301"/>
    </source>
</evidence>
<keyword evidence="19" id="KW-1185">Reference proteome</keyword>
<evidence type="ECO:0000256" key="12">
    <source>
        <dbReference type="ARBA" id="ARBA00050530"/>
    </source>
</evidence>
<dbReference type="NCBIfam" id="NF004231">
    <property type="entry name" value="PRK05679.1"/>
    <property type="match status" value="1"/>
</dbReference>
<dbReference type="HAMAP" id="MF_01629">
    <property type="entry name" value="PdxH"/>
    <property type="match status" value="1"/>
</dbReference>
<dbReference type="GO" id="GO:0010181">
    <property type="term" value="F:FMN binding"/>
    <property type="evidence" value="ECO:0007669"/>
    <property type="project" value="InterPro"/>
</dbReference>
<feature type="domain" description="Pyridoxine 5'-phosphate oxidase dimerisation C-terminal" evidence="17">
    <location>
        <begin position="184"/>
        <end position="225"/>
    </location>
</feature>
<dbReference type="EMBL" id="JAVFKY010000001">
    <property type="protein sequence ID" value="KAK5583229.1"/>
    <property type="molecule type" value="Genomic_DNA"/>
</dbReference>
<dbReference type="InterPro" id="IPR019576">
    <property type="entry name" value="Pyridoxamine_oxidase_dimer_C"/>
</dbReference>
<dbReference type="PANTHER" id="PTHR10851:SF0">
    <property type="entry name" value="PYRIDOXINE-5'-PHOSPHATE OXIDASE"/>
    <property type="match status" value="1"/>
</dbReference>
<dbReference type="InterPro" id="IPR011576">
    <property type="entry name" value="Pyridox_Oxase_N"/>
</dbReference>
<dbReference type="EC" id="1.4.3.5" evidence="7"/>
<evidence type="ECO:0000256" key="6">
    <source>
        <dbReference type="ARBA" id="ARBA00011738"/>
    </source>
</evidence>
<keyword evidence="10" id="KW-0560">Oxidoreductase</keyword>
<keyword evidence="11" id="KW-0664">Pyridoxine biosynthesis</keyword>
<dbReference type="SUPFAM" id="SSF50475">
    <property type="entry name" value="FMN-binding split barrel"/>
    <property type="match status" value="1"/>
</dbReference>
<evidence type="ECO:0000256" key="11">
    <source>
        <dbReference type="ARBA" id="ARBA00023096"/>
    </source>
</evidence>
<comment type="subunit">
    <text evidence="6">Homodimer.</text>
</comment>
<dbReference type="InterPro" id="IPR012349">
    <property type="entry name" value="Split_barrel_FMN-bd"/>
</dbReference>
<dbReference type="Proteomes" id="UP001344447">
    <property type="component" value="Unassembled WGS sequence"/>
</dbReference>
<dbReference type="PIRSF" id="PIRSF000190">
    <property type="entry name" value="Pyd_amn-ph_oxd"/>
    <property type="match status" value="1"/>
</dbReference>
<reference evidence="18 19" key="1">
    <citation type="submission" date="2023-11" db="EMBL/GenBank/DDBJ databases">
        <title>Dfirmibasis_genome.</title>
        <authorList>
            <person name="Edelbroek B."/>
            <person name="Kjellin J."/>
            <person name="Jerlstrom-Hultqvist J."/>
            <person name="Soderbom F."/>
        </authorList>
    </citation>
    <scope>NUCLEOTIDE SEQUENCE [LARGE SCALE GENOMIC DNA]</scope>
    <source>
        <strain evidence="18 19">TNS-C-14</strain>
    </source>
</reference>
<evidence type="ECO:0000256" key="7">
    <source>
        <dbReference type="ARBA" id="ARBA00012801"/>
    </source>
</evidence>
<dbReference type="GO" id="GO:0004733">
    <property type="term" value="F:pyridoxamine phosphate oxidase activity"/>
    <property type="evidence" value="ECO:0007669"/>
    <property type="project" value="UniProtKB-EC"/>
</dbReference>
<name>A0AAN7U093_9MYCE</name>
<comment type="catalytic activity">
    <reaction evidence="13">
        <text>pyridoxine 5'-phosphate + O2 = pyridoxal 5'-phosphate + H2O2</text>
        <dbReference type="Rhea" id="RHEA:15149"/>
        <dbReference type="ChEBI" id="CHEBI:15379"/>
        <dbReference type="ChEBI" id="CHEBI:16240"/>
        <dbReference type="ChEBI" id="CHEBI:58589"/>
        <dbReference type="ChEBI" id="CHEBI:597326"/>
        <dbReference type="EC" id="1.4.3.5"/>
    </reaction>
    <physiologicalReaction direction="left-to-right" evidence="13">
        <dbReference type="Rhea" id="RHEA:15150"/>
    </physiologicalReaction>
</comment>
<proteinExistence type="inferred from homology"/>
<dbReference type="NCBIfam" id="TIGR00558">
    <property type="entry name" value="pdxH"/>
    <property type="match status" value="1"/>
</dbReference>
<keyword evidence="8" id="KW-0285">Flavoprotein</keyword>
<dbReference type="FunFam" id="2.30.110.10:FF:000020">
    <property type="entry name" value="PNPO isoform 11"/>
    <property type="match status" value="1"/>
</dbReference>
<dbReference type="InterPro" id="IPR000659">
    <property type="entry name" value="Pyridox_Oxase"/>
</dbReference>
<evidence type="ECO:0000256" key="15">
    <source>
        <dbReference type="ARBA" id="ARBA00077914"/>
    </source>
</evidence>
<comment type="pathway">
    <text evidence="4">Cofactor metabolism; pyridoxal 5'-phosphate salvage; pyridoxal 5'-phosphate from pyridoxine 5'-phosphate: step 1/1.</text>
</comment>
<evidence type="ECO:0000256" key="8">
    <source>
        <dbReference type="ARBA" id="ARBA00022630"/>
    </source>
</evidence>
<evidence type="ECO:0000256" key="2">
    <source>
        <dbReference type="ARBA" id="ARBA00003691"/>
    </source>
</evidence>
<evidence type="ECO:0000256" key="4">
    <source>
        <dbReference type="ARBA" id="ARBA00005037"/>
    </source>
</evidence>
<protein>
    <recommendedName>
        <fullName evidence="14">Pyridoxine-5'-phosphate oxidase</fullName>
        <ecNumber evidence="7">1.4.3.5</ecNumber>
    </recommendedName>
    <alternativeName>
        <fullName evidence="15">Pyridoxamine-phosphate oxidase</fullName>
    </alternativeName>
</protein>
<evidence type="ECO:0000313" key="18">
    <source>
        <dbReference type="EMBL" id="KAK5583229.1"/>
    </source>
</evidence>
<comment type="cofactor">
    <cofactor evidence="1">
        <name>FMN</name>
        <dbReference type="ChEBI" id="CHEBI:58210"/>
    </cofactor>
</comment>
<evidence type="ECO:0000256" key="9">
    <source>
        <dbReference type="ARBA" id="ARBA00022643"/>
    </source>
</evidence>
<accession>A0AAN7U093</accession>
<sequence length="225" mass="26603">MSTNLINEELKNEDIVSEMRKDYRMGELKEEGLLESPFKMFDMWLTKEIELNNEGSEPNAFTLATCSIDKRPSARVVLLKHFDHHGFVFYTNYNSRKSKELTENPFASMTFLWTQKQVRIEGTVEKIDRLESEKYFKTRPRGSQIGAWVSEFQSSEVSLEHLKQKTIEMEKKFQDQEVPLPPFWGGWRIKPYAFEFWQGKSGRIHDRFKYTPNDSNGWITKRLSP</sequence>
<evidence type="ECO:0000256" key="10">
    <source>
        <dbReference type="ARBA" id="ARBA00023002"/>
    </source>
</evidence>
<dbReference type="AlphaFoldDB" id="A0AAN7U093"/>
<dbReference type="Pfam" id="PF10590">
    <property type="entry name" value="PNP_phzG_C"/>
    <property type="match status" value="1"/>
</dbReference>